<dbReference type="Pfam" id="PF11793">
    <property type="entry name" value="FANCL_C"/>
    <property type="match status" value="1"/>
</dbReference>
<dbReference type="SUPFAM" id="SSF57850">
    <property type="entry name" value="RING/U-box"/>
    <property type="match status" value="1"/>
</dbReference>
<evidence type="ECO:0000313" key="4">
    <source>
        <dbReference type="EMBL" id="KAK4535085.1"/>
    </source>
</evidence>
<dbReference type="EMBL" id="JANCYW010000003">
    <property type="protein sequence ID" value="KAK4535085.1"/>
    <property type="molecule type" value="Genomic_DNA"/>
</dbReference>
<proteinExistence type="predicted"/>
<feature type="domain" description="FANCL UBC-like" evidence="3">
    <location>
        <begin position="249"/>
        <end position="343"/>
    </location>
</feature>
<dbReference type="GO" id="GO:0043240">
    <property type="term" value="C:Fanconi anaemia nuclear complex"/>
    <property type="evidence" value="ECO:0007669"/>
    <property type="project" value="InterPro"/>
</dbReference>
<dbReference type="Gene3D" id="3.10.110.20">
    <property type="entry name" value="RWD domain-like"/>
    <property type="match status" value="1"/>
</dbReference>
<dbReference type="Gene3D" id="3.10.110.10">
    <property type="entry name" value="Ubiquitin Conjugating Enzyme"/>
    <property type="match status" value="1"/>
</dbReference>
<evidence type="ECO:0000313" key="5">
    <source>
        <dbReference type="Proteomes" id="UP001301350"/>
    </source>
</evidence>
<feature type="domain" description="FANCL C-terminal" evidence="1">
    <location>
        <begin position="361"/>
        <end position="425"/>
    </location>
</feature>
<evidence type="ECO:0000259" key="3">
    <source>
        <dbReference type="Pfam" id="PF18891"/>
    </source>
</evidence>
<dbReference type="CDD" id="cd23832">
    <property type="entry name" value="DRWD-C_FANCL"/>
    <property type="match status" value="1"/>
</dbReference>
<dbReference type="InterPro" id="IPR026848">
    <property type="entry name" value="Fancl"/>
</dbReference>
<dbReference type="PANTHER" id="PTHR13206">
    <property type="entry name" value="UBIQUITIN LIGASE PROTEIN PHF9 FANCONI ANEMIA GROUP L PROTEIN"/>
    <property type="match status" value="1"/>
</dbReference>
<gene>
    <name evidence="4" type="ORF">CDCA_CDCA03G1110</name>
</gene>
<name>A0AAV9IS10_CYACA</name>
<feature type="domain" description="FANCL UBC-like" evidence="2">
    <location>
        <begin position="153"/>
        <end position="238"/>
    </location>
</feature>
<dbReference type="InterPro" id="IPR026850">
    <property type="entry name" value="FANCL_C"/>
</dbReference>
<reference evidence="4 5" key="1">
    <citation type="submission" date="2022-07" db="EMBL/GenBank/DDBJ databases">
        <title>Genome-wide signatures of adaptation to extreme environments.</title>
        <authorList>
            <person name="Cho C.H."/>
            <person name="Yoon H.S."/>
        </authorList>
    </citation>
    <scope>NUCLEOTIDE SEQUENCE [LARGE SCALE GENOMIC DNA]</scope>
    <source>
        <strain evidence="4 5">DBV 063 E5</strain>
    </source>
</reference>
<dbReference type="InterPro" id="IPR043003">
    <property type="entry name" value="FANCL_d3_sf"/>
</dbReference>
<dbReference type="PANTHER" id="PTHR13206:SF0">
    <property type="entry name" value="E3 UBIQUITIN-PROTEIN LIGASE FANCL"/>
    <property type="match status" value="1"/>
</dbReference>
<comment type="caution">
    <text evidence="4">The sequence shown here is derived from an EMBL/GenBank/DDBJ whole genome shotgun (WGS) entry which is preliminary data.</text>
</comment>
<dbReference type="CDD" id="cd23831">
    <property type="entry name" value="DRWD-N_FANCL"/>
    <property type="match status" value="1"/>
</dbReference>
<dbReference type="Pfam" id="PF18891">
    <property type="entry name" value="FANCL_d3"/>
    <property type="match status" value="1"/>
</dbReference>
<evidence type="ECO:0000259" key="1">
    <source>
        <dbReference type="Pfam" id="PF11793"/>
    </source>
</evidence>
<dbReference type="SMART" id="SM01197">
    <property type="entry name" value="FANCL_C"/>
    <property type="match status" value="1"/>
</dbReference>
<dbReference type="InterPro" id="IPR044037">
    <property type="entry name" value="FANCL_d3"/>
</dbReference>
<dbReference type="InterPro" id="IPR016135">
    <property type="entry name" value="UBQ-conjugating_enzyme/RWD"/>
</dbReference>
<dbReference type="GO" id="GO:0036297">
    <property type="term" value="P:interstrand cross-link repair"/>
    <property type="evidence" value="ECO:0007669"/>
    <property type="project" value="InterPro"/>
</dbReference>
<dbReference type="GO" id="GO:0061630">
    <property type="term" value="F:ubiquitin protein ligase activity"/>
    <property type="evidence" value="ECO:0007669"/>
    <property type="project" value="TreeGrafter"/>
</dbReference>
<organism evidence="4 5">
    <name type="scientific">Cyanidium caldarium</name>
    <name type="common">Red alga</name>
    <dbReference type="NCBI Taxonomy" id="2771"/>
    <lineage>
        <taxon>Eukaryota</taxon>
        <taxon>Rhodophyta</taxon>
        <taxon>Bangiophyceae</taxon>
        <taxon>Cyanidiales</taxon>
        <taxon>Cyanidiaceae</taxon>
        <taxon>Cyanidium</taxon>
    </lineage>
</organism>
<protein>
    <submittedName>
        <fullName evidence="4">Uncharacterized protein</fullName>
    </submittedName>
</protein>
<sequence length="426" mass="47160">MQGALTDGRLHNTSAIPDTLQASAVVHRLVARFPHVLPQNRSLTEYRGWIALHTAGVTQASECLTAEVVVQVRCPCGPADMQGADVQVDAHTRALLEQCALGDVLPARTAYATDLVEMLEQVSDLVERCRAGRVANVAASATSPSWTRALPRPEYYKRLLHDLERIGWEHVVRIDDAFAELELQVPDAAGRQHLVILRDWHTPAPSIHASLPAHVPLPEPDRSSVQPHGISLMQAVAQVRAVLGAYQPLFQVLDDVDQHSCVLEPERPTYATCIRRIALGRHCSLYIEVDPHNPRSVPVCRLLGGERDTAALQERLNGGLHQWDAVGRTPRQNLEAILECSFPPAPTAADRLHGSSTEGDECGICYSYRMEGVGVPDMACDYAPCARPYHRSCLWEWLQALPETRQSFQVCFGVCPYCSRPIRVRR</sequence>
<dbReference type="InterPro" id="IPR013083">
    <property type="entry name" value="Znf_RING/FYVE/PHD"/>
</dbReference>
<dbReference type="Pfam" id="PF18890">
    <property type="entry name" value="FANCL_d2"/>
    <property type="match status" value="1"/>
</dbReference>
<keyword evidence="5" id="KW-1185">Reference proteome</keyword>
<dbReference type="AlphaFoldDB" id="A0AAV9IS10"/>
<dbReference type="Gene3D" id="3.30.40.10">
    <property type="entry name" value="Zinc/RING finger domain, C3HC4 (zinc finger)"/>
    <property type="match status" value="1"/>
</dbReference>
<dbReference type="GO" id="GO:0006513">
    <property type="term" value="P:protein monoubiquitination"/>
    <property type="evidence" value="ECO:0007669"/>
    <property type="project" value="TreeGrafter"/>
</dbReference>
<dbReference type="InterPro" id="IPR043898">
    <property type="entry name" value="FANCL_d2"/>
</dbReference>
<dbReference type="Proteomes" id="UP001301350">
    <property type="component" value="Unassembled WGS sequence"/>
</dbReference>
<evidence type="ECO:0000259" key="2">
    <source>
        <dbReference type="Pfam" id="PF18890"/>
    </source>
</evidence>
<accession>A0AAV9IS10</accession>
<dbReference type="CDD" id="cd16490">
    <property type="entry name" value="RING-CH-C4HC3_FANCL"/>
    <property type="match status" value="1"/>
</dbReference>